<organism evidence="1 2">
    <name type="scientific">Tanacetum coccineum</name>
    <dbReference type="NCBI Taxonomy" id="301880"/>
    <lineage>
        <taxon>Eukaryota</taxon>
        <taxon>Viridiplantae</taxon>
        <taxon>Streptophyta</taxon>
        <taxon>Embryophyta</taxon>
        <taxon>Tracheophyta</taxon>
        <taxon>Spermatophyta</taxon>
        <taxon>Magnoliopsida</taxon>
        <taxon>eudicotyledons</taxon>
        <taxon>Gunneridae</taxon>
        <taxon>Pentapetalae</taxon>
        <taxon>asterids</taxon>
        <taxon>campanulids</taxon>
        <taxon>Asterales</taxon>
        <taxon>Asteraceae</taxon>
        <taxon>Asteroideae</taxon>
        <taxon>Anthemideae</taxon>
        <taxon>Anthemidinae</taxon>
        <taxon>Tanacetum</taxon>
    </lineage>
</organism>
<reference evidence="1" key="1">
    <citation type="journal article" date="2022" name="Int. J. Mol. Sci.">
        <title>Draft Genome of Tanacetum Coccineum: Genomic Comparison of Closely Related Tanacetum-Family Plants.</title>
        <authorList>
            <person name="Yamashiro T."/>
            <person name="Shiraishi A."/>
            <person name="Nakayama K."/>
            <person name="Satake H."/>
        </authorList>
    </citation>
    <scope>NUCLEOTIDE SEQUENCE</scope>
</reference>
<sequence length="197" mass="22227">MELIDMMSWLAVTSFFSTGPFPSGLLASILNNVVNDGLYSGIQIDESLNLSCLFYVDDVIFVVRLLGIGISMMWWPSAAKLLVVQLSNLFTILELKLASKGIDLLSLVKRKVGNGEATSFWNDVWLDDFPLKQTYLRLNFLELDKQVSVASKLRVNSLLFLFRGLTSSGNEEEQLLLLISNNYYVILLILGNRWFGF</sequence>
<dbReference type="EMBL" id="BQNB010010297">
    <property type="protein sequence ID" value="GJS75345.1"/>
    <property type="molecule type" value="Genomic_DNA"/>
</dbReference>
<name>A0ABQ4YCA8_9ASTR</name>
<reference evidence="1" key="2">
    <citation type="submission" date="2022-01" db="EMBL/GenBank/DDBJ databases">
        <authorList>
            <person name="Yamashiro T."/>
            <person name="Shiraishi A."/>
            <person name="Satake H."/>
            <person name="Nakayama K."/>
        </authorList>
    </citation>
    <scope>NUCLEOTIDE SEQUENCE</scope>
</reference>
<evidence type="ECO:0000313" key="2">
    <source>
        <dbReference type="Proteomes" id="UP001151760"/>
    </source>
</evidence>
<evidence type="ECO:0000313" key="1">
    <source>
        <dbReference type="EMBL" id="GJS75345.1"/>
    </source>
</evidence>
<comment type="caution">
    <text evidence="1">The sequence shown here is derived from an EMBL/GenBank/DDBJ whole genome shotgun (WGS) entry which is preliminary data.</text>
</comment>
<gene>
    <name evidence="1" type="ORF">Tco_0725226</name>
</gene>
<evidence type="ECO:0008006" key="3">
    <source>
        <dbReference type="Google" id="ProtNLM"/>
    </source>
</evidence>
<keyword evidence="2" id="KW-1185">Reference proteome</keyword>
<dbReference type="Proteomes" id="UP001151760">
    <property type="component" value="Unassembled WGS sequence"/>
</dbReference>
<protein>
    <recommendedName>
        <fullName evidence="3">RNA-directed DNA polymerase, eukaryota, reverse transcriptase zinc-binding domain protein</fullName>
    </recommendedName>
</protein>
<proteinExistence type="predicted"/>
<accession>A0ABQ4YCA8</accession>